<organism evidence="1 2">
    <name type="scientific">Rhizobium ruizarguesonis</name>
    <dbReference type="NCBI Taxonomy" id="2081791"/>
    <lineage>
        <taxon>Bacteria</taxon>
        <taxon>Pseudomonadati</taxon>
        <taxon>Pseudomonadota</taxon>
        <taxon>Alphaproteobacteria</taxon>
        <taxon>Hyphomicrobiales</taxon>
        <taxon>Rhizobiaceae</taxon>
        <taxon>Rhizobium/Agrobacterium group</taxon>
        <taxon>Rhizobium</taxon>
    </lineage>
</organism>
<evidence type="ECO:0000313" key="2">
    <source>
        <dbReference type="Proteomes" id="UP000078465"/>
    </source>
</evidence>
<keyword evidence="1" id="KW-0614">Plasmid</keyword>
<proteinExistence type="predicted"/>
<accession>A0ACD5EGM5</accession>
<evidence type="ECO:0000313" key="1">
    <source>
        <dbReference type="EMBL" id="XKM38266.1"/>
    </source>
</evidence>
<sequence>MHDRISSMWSIDDIKVTYSSNWWGFTLTLNEDATQALQDVENWVVKIAAVLPAELDWLGDVIAGYLYVRKLIIKPRIKVQALSSFLLGSRQLCLSPFP</sequence>
<dbReference type="Proteomes" id="UP000078465">
    <property type="component" value="Plasmid unnamed5"/>
</dbReference>
<name>A0ACD5EGM5_9HYPH</name>
<reference evidence="1" key="1">
    <citation type="submission" date="2024-10" db="EMBL/GenBank/DDBJ databases">
        <title>Strain of Rhizobium-related bacteria isolated fromm roots of Vavilovia formosa.</title>
        <authorList>
            <person name="Kimeklis A."/>
            <person name="Afonin A."/>
        </authorList>
    </citation>
    <scope>NUCLEOTIDE SEQUENCE</scope>
    <source>
        <strain evidence="1">Vaf-46</strain>
    </source>
</reference>
<gene>
    <name evidence="1" type="ORF">A4U53_004320</name>
</gene>
<dbReference type="EMBL" id="CP171851">
    <property type="protein sequence ID" value="XKM38266.1"/>
    <property type="molecule type" value="Genomic_DNA"/>
</dbReference>
<geneLocation type="plasmid" evidence="1 2">
    <name>unnamed5</name>
</geneLocation>
<protein>
    <submittedName>
        <fullName evidence="1">Uncharacterized protein</fullName>
    </submittedName>
</protein>